<comment type="subcellular location">
    <subcellularLocation>
        <location evidence="1">Endomembrane system</location>
        <topology evidence="1">Multi-pass membrane protein</topology>
    </subcellularLocation>
</comment>
<dbReference type="InterPro" id="IPR037185">
    <property type="entry name" value="EmrE-like"/>
</dbReference>
<dbReference type="Proteomes" id="UP000309676">
    <property type="component" value="Unassembled WGS sequence"/>
</dbReference>
<dbReference type="OrthoDB" id="9810818at2"/>
<proteinExistence type="inferred from homology"/>
<evidence type="ECO:0000256" key="1">
    <source>
        <dbReference type="ARBA" id="ARBA00004127"/>
    </source>
</evidence>
<evidence type="ECO:0000256" key="4">
    <source>
        <dbReference type="ARBA" id="ARBA00022989"/>
    </source>
</evidence>
<keyword evidence="5 6" id="KW-0472">Membrane</keyword>
<feature type="transmembrane region" description="Helical" evidence="6">
    <location>
        <begin position="84"/>
        <end position="100"/>
    </location>
</feature>
<feature type="domain" description="EamA" evidence="7">
    <location>
        <begin position="15"/>
        <end position="95"/>
    </location>
</feature>
<dbReference type="AlphaFoldDB" id="A0A5R9G7I4"/>
<feature type="transmembrane region" description="Helical" evidence="6">
    <location>
        <begin position="169"/>
        <end position="192"/>
    </location>
</feature>
<accession>A0A5R9G7I4</accession>
<evidence type="ECO:0000256" key="2">
    <source>
        <dbReference type="ARBA" id="ARBA00007362"/>
    </source>
</evidence>
<gene>
    <name evidence="8" type="ORF">FE782_27995</name>
</gene>
<reference evidence="8 9" key="1">
    <citation type="submission" date="2019-05" db="EMBL/GenBank/DDBJ databases">
        <authorList>
            <person name="Narsing Rao M.P."/>
            <person name="Li W.J."/>
        </authorList>
    </citation>
    <scope>NUCLEOTIDE SEQUENCE [LARGE SCALE GENOMIC DNA]</scope>
    <source>
        <strain evidence="8 9">SYSU_K30003</strain>
    </source>
</reference>
<comment type="similarity">
    <text evidence="2">Belongs to the EamA transporter family.</text>
</comment>
<dbReference type="EMBL" id="VCIW01000026">
    <property type="protein sequence ID" value="TLS48984.1"/>
    <property type="molecule type" value="Genomic_DNA"/>
</dbReference>
<evidence type="ECO:0000256" key="6">
    <source>
        <dbReference type="SAM" id="Phobius"/>
    </source>
</evidence>
<feature type="transmembrane region" description="Helical" evidence="6">
    <location>
        <begin position="137"/>
        <end position="157"/>
    </location>
</feature>
<dbReference type="InterPro" id="IPR050638">
    <property type="entry name" value="AA-Vitamin_Transporters"/>
</dbReference>
<dbReference type="Pfam" id="PF00892">
    <property type="entry name" value="EamA"/>
    <property type="match status" value="2"/>
</dbReference>
<dbReference type="RefSeq" id="WP_138197659.1">
    <property type="nucleotide sequence ID" value="NZ_VCIW01000026.1"/>
</dbReference>
<protein>
    <submittedName>
        <fullName evidence="8">DMT family transporter</fullName>
    </submittedName>
</protein>
<organism evidence="8 9">
    <name type="scientific">Paenibacillus antri</name>
    <dbReference type="NCBI Taxonomy" id="2582848"/>
    <lineage>
        <taxon>Bacteria</taxon>
        <taxon>Bacillati</taxon>
        <taxon>Bacillota</taxon>
        <taxon>Bacilli</taxon>
        <taxon>Bacillales</taxon>
        <taxon>Paenibacillaceae</taxon>
        <taxon>Paenibacillus</taxon>
    </lineage>
</organism>
<feature type="transmembrane region" description="Helical" evidence="6">
    <location>
        <begin position="106"/>
        <end position="125"/>
    </location>
</feature>
<dbReference type="SUPFAM" id="SSF103481">
    <property type="entry name" value="Multidrug resistance efflux transporter EmrE"/>
    <property type="match status" value="2"/>
</dbReference>
<dbReference type="Gene3D" id="1.10.3730.20">
    <property type="match status" value="1"/>
</dbReference>
<evidence type="ECO:0000256" key="5">
    <source>
        <dbReference type="ARBA" id="ARBA00023136"/>
    </source>
</evidence>
<keyword evidence="4 6" id="KW-1133">Transmembrane helix</keyword>
<dbReference type="PANTHER" id="PTHR32322">
    <property type="entry name" value="INNER MEMBRANE TRANSPORTER"/>
    <property type="match status" value="1"/>
</dbReference>
<dbReference type="InterPro" id="IPR000620">
    <property type="entry name" value="EamA_dom"/>
</dbReference>
<keyword evidence="9" id="KW-1185">Reference proteome</keyword>
<evidence type="ECO:0000259" key="7">
    <source>
        <dbReference type="Pfam" id="PF00892"/>
    </source>
</evidence>
<evidence type="ECO:0000313" key="9">
    <source>
        <dbReference type="Proteomes" id="UP000309676"/>
    </source>
</evidence>
<evidence type="ECO:0000313" key="8">
    <source>
        <dbReference type="EMBL" id="TLS48984.1"/>
    </source>
</evidence>
<evidence type="ECO:0000256" key="3">
    <source>
        <dbReference type="ARBA" id="ARBA00022692"/>
    </source>
</evidence>
<comment type="caution">
    <text evidence="8">The sequence shown here is derived from an EMBL/GenBank/DDBJ whole genome shotgun (WGS) entry which is preliminary data.</text>
</comment>
<feature type="transmembrane region" description="Helical" evidence="6">
    <location>
        <begin position="21"/>
        <end position="43"/>
    </location>
</feature>
<sequence length="258" mass="26439">MFWTFMPIVSRGGSGSWRVPGPALGVLAGMGVFGYAVMAALLFASYRYVPIGVAVTVFYTYPLWVNGLTAALVGTPMSRRKTGGLLLSLAGLAAMFGGGWNEPAQAAGIGLAFAAALVYAAFILVSDRVLRRASPYVSSAYVAAFAAAALALFAWATGGFERLAAPSTWAPWAAAGSLAFVSTFGAITLFAASVRRLGPNTASIVSFVEPPAAAALGALFLQQTIEPQQIAGGALILIGIALAQTEKAAASDARTVHS</sequence>
<name>A0A5R9G7I4_9BACL</name>
<dbReference type="GO" id="GO:0016020">
    <property type="term" value="C:membrane"/>
    <property type="evidence" value="ECO:0007669"/>
    <property type="project" value="UniProtKB-SubCell"/>
</dbReference>
<keyword evidence="3 6" id="KW-0812">Transmembrane</keyword>
<feature type="domain" description="EamA" evidence="7">
    <location>
        <begin position="107"/>
        <end position="242"/>
    </location>
</feature>
<feature type="transmembrane region" description="Helical" evidence="6">
    <location>
        <begin position="49"/>
        <end position="72"/>
    </location>
</feature>
<dbReference type="PANTHER" id="PTHR32322:SF2">
    <property type="entry name" value="EAMA DOMAIN-CONTAINING PROTEIN"/>
    <property type="match status" value="1"/>
</dbReference>